<protein>
    <submittedName>
        <fullName evidence="3">Uncharacterized protein</fullName>
    </submittedName>
</protein>
<dbReference type="RefSeq" id="WP_085493219.1">
    <property type="nucleotide sequence ID" value="NZ_FXAZ01000001.1"/>
</dbReference>
<evidence type="ECO:0000256" key="2">
    <source>
        <dbReference type="SAM" id="Phobius"/>
    </source>
</evidence>
<evidence type="ECO:0000256" key="1">
    <source>
        <dbReference type="SAM" id="Coils"/>
    </source>
</evidence>
<keyword evidence="1" id="KW-0175">Coiled coil</keyword>
<gene>
    <name evidence="3" type="ORF">SAMN06295960_1030</name>
</gene>
<feature type="transmembrane region" description="Helical" evidence="2">
    <location>
        <begin position="6"/>
        <end position="35"/>
    </location>
</feature>
<dbReference type="AlphaFoldDB" id="A0A1X7IZC5"/>
<keyword evidence="2" id="KW-0812">Transmembrane</keyword>
<organism evidence="3 4">
    <name type="scientific">Paenibacillus aquistagni</name>
    <dbReference type="NCBI Taxonomy" id="1852522"/>
    <lineage>
        <taxon>Bacteria</taxon>
        <taxon>Bacillati</taxon>
        <taxon>Bacillota</taxon>
        <taxon>Bacilli</taxon>
        <taxon>Bacillales</taxon>
        <taxon>Paenibacillaceae</taxon>
        <taxon>Paenibacillus</taxon>
    </lineage>
</organism>
<accession>A0A1X7IZC5</accession>
<dbReference type="OrthoDB" id="9914654at2"/>
<keyword evidence="2" id="KW-0472">Membrane</keyword>
<name>A0A1X7IZC5_9BACL</name>
<evidence type="ECO:0000313" key="4">
    <source>
        <dbReference type="Proteomes" id="UP000193834"/>
    </source>
</evidence>
<proteinExistence type="predicted"/>
<keyword evidence="2" id="KW-1133">Transmembrane helix</keyword>
<evidence type="ECO:0000313" key="3">
    <source>
        <dbReference type="EMBL" id="SMG20495.1"/>
    </source>
</evidence>
<dbReference type="Proteomes" id="UP000193834">
    <property type="component" value="Unassembled WGS sequence"/>
</dbReference>
<dbReference type="EMBL" id="FXAZ01000001">
    <property type="protein sequence ID" value="SMG20495.1"/>
    <property type="molecule type" value="Genomic_DNA"/>
</dbReference>
<reference evidence="3 4" key="1">
    <citation type="submission" date="2017-04" db="EMBL/GenBank/DDBJ databases">
        <authorList>
            <person name="Afonso C.L."/>
            <person name="Miller P.J."/>
            <person name="Scott M.A."/>
            <person name="Spackman E."/>
            <person name="Goraichik I."/>
            <person name="Dimitrov K.M."/>
            <person name="Suarez D.L."/>
            <person name="Swayne D.E."/>
        </authorList>
    </citation>
    <scope>NUCLEOTIDE SEQUENCE [LARGE SCALE GENOMIC DNA]</scope>
    <source>
        <strain evidence="3 4">11</strain>
    </source>
</reference>
<keyword evidence="4" id="KW-1185">Reference proteome</keyword>
<dbReference type="STRING" id="1852522.SAMN06295960_1030"/>
<sequence length="105" mass="12430">MLLLIIVAIIILFILSLNVPFMILLLISSIFVLVISQYHKSRKIHQELQEIRRHLGLMNSKEQENFDLEHEISRLDKLDEAELEKINEQIEKELEKTNITKHNKT</sequence>
<feature type="coiled-coil region" evidence="1">
    <location>
        <begin position="58"/>
        <end position="100"/>
    </location>
</feature>